<comment type="function">
    <text evidence="7">Catalyzes the specific phosphorylation of the 3-hydroxyl group of shikimic acid using ATP as a cosubstrate.</text>
</comment>
<sequence>MKTRSNLVLIGMPGCGKSTLGRRLAAMRGLRFIDTDKLIEADQNLPIQQIVNLRGVAYLREVEASVLNRLDVQNSIIATGGSAVYSQIAMQHLAEQGVCIYLEISLATLMRRVKPSQNRGLAKLPQHPLPRLYYERLPLYQAVADITVNNNWPLTAVRLSILNRRINDYIKHTSIN</sequence>
<name>A0A395JGJ9_9GAMM</name>
<evidence type="ECO:0000313" key="9">
    <source>
        <dbReference type="Proteomes" id="UP000253083"/>
    </source>
</evidence>
<dbReference type="EMBL" id="QNRT01000004">
    <property type="protein sequence ID" value="RBP49110.1"/>
    <property type="molecule type" value="Genomic_DNA"/>
</dbReference>
<evidence type="ECO:0000256" key="4">
    <source>
        <dbReference type="ARBA" id="ARBA00022777"/>
    </source>
</evidence>
<dbReference type="AlphaFoldDB" id="A0A395JGJ9"/>
<feature type="binding site" evidence="7">
    <location>
        <position position="60"/>
    </location>
    <ligand>
        <name>substrate</name>
    </ligand>
</feature>
<proteinExistence type="inferred from homology"/>
<organism evidence="8 9">
    <name type="scientific">Arenicella xantha</name>
    <dbReference type="NCBI Taxonomy" id="644221"/>
    <lineage>
        <taxon>Bacteria</taxon>
        <taxon>Pseudomonadati</taxon>
        <taxon>Pseudomonadota</taxon>
        <taxon>Gammaproteobacteria</taxon>
        <taxon>Arenicellales</taxon>
        <taxon>Arenicellaceae</taxon>
        <taxon>Arenicella</taxon>
    </lineage>
</organism>
<dbReference type="PRINTS" id="PR01100">
    <property type="entry name" value="SHIKIMTKNASE"/>
</dbReference>
<evidence type="ECO:0000256" key="7">
    <source>
        <dbReference type="HAMAP-Rule" id="MF_00109"/>
    </source>
</evidence>
<dbReference type="InParanoid" id="A0A395JGJ9"/>
<evidence type="ECO:0000256" key="3">
    <source>
        <dbReference type="ARBA" id="ARBA00022741"/>
    </source>
</evidence>
<protein>
    <recommendedName>
        <fullName evidence="7">Shikimate kinase</fullName>
        <shortName evidence="7">SK</shortName>
        <ecNumber evidence="7">2.7.1.71</ecNumber>
    </recommendedName>
</protein>
<comment type="subunit">
    <text evidence="7">Monomer.</text>
</comment>
<comment type="similarity">
    <text evidence="7">Belongs to the shikimate kinase family.</text>
</comment>
<dbReference type="PANTHER" id="PTHR21087:SF16">
    <property type="entry name" value="SHIKIMATE KINASE 1, CHLOROPLASTIC"/>
    <property type="match status" value="1"/>
</dbReference>
<dbReference type="GO" id="GO:0008652">
    <property type="term" value="P:amino acid biosynthetic process"/>
    <property type="evidence" value="ECO:0007669"/>
    <property type="project" value="UniProtKB-KW"/>
</dbReference>
<dbReference type="InterPro" id="IPR000623">
    <property type="entry name" value="Shikimate_kinase/TSH1"/>
</dbReference>
<comment type="caution">
    <text evidence="8">The sequence shown here is derived from an EMBL/GenBank/DDBJ whole genome shotgun (WGS) entry which is preliminary data.</text>
</comment>
<dbReference type="UniPathway" id="UPA00053">
    <property type="reaction ID" value="UER00088"/>
</dbReference>
<feature type="binding site" evidence="7">
    <location>
        <position position="119"/>
    </location>
    <ligand>
        <name>ATP</name>
        <dbReference type="ChEBI" id="CHEBI:30616"/>
    </ligand>
</feature>
<keyword evidence="6 7" id="KW-0057">Aromatic amino acid biosynthesis</keyword>
<dbReference type="EC" id="2.7.1.71" evidence="7"/>
<keyword evidence="4 7" id="KW-0418">Kinase</keyword>
<evidence type="ECO:0000256" key="5">
    <source>
        <dbReference type="ARBA" id="ARBA00022840"/>
    </source>
</evidence>
<dbReference type="SUPFAM" id="SSF52540">
    <property type="entry name" value="P-loop containing nucleoside triphosphate hydrolases"/>
    <property type="match status" value="1"/>
</dbReference>
<keyword evidence="3 7" id="KW-0547">Nucleotide-binding</keyword>
<dbReference type="CDD" id="cd00464">
    <property type="entry name" value="SK"/>
    <property type="match status" value="1"/>
</dbReference>
<dbReference type="GO" id="GO:0004765">
    <property type="term" value="F:shikimate kinase activity"/>
    <property type="evidence" value="ECO:0007669"/>
    <property type="project" value="UniProtKB-UniRule"/>
</dbReference>
<keyword evidence="7" id="KW-0460">Magnesium</keyword>
<keyword evidence="1 7" id="KW-0028">Amino-acid biosynthesis</keyword>
<evidence type="ECO:0000313" key="8">
    <source>
        <dbReference type="EMBL" id="RBP49110.1"/>
    </source>
</evidence>
<keyword evidence="2 7" id="KW-0808">Transferase</keyword>
<reference evidence="8 9" key="1">
    <citation type="submission" date="2018-06" db="EMBL/GenBank/DDBJ databases">
        <title>Genomic Encyclopedia of Type Strains, Phase IV (KMG-IV): sequencing the most valuable type-strain genomes for metagenomic binning, comparative biology and taxonomic classification.</title>
        <authorList>
            <person name="Goeker M."/>
        </authorList>
    </citation>
    <scope>NUCLEOTIDE SEQUENCE [LARGE SCALE GENOMIC DNA]</scope>
    <source>
        <strain evidence="8 9">DSM 24032</strain>
    </source>
</reference>
<feature type="binding site" evidence="7">
    <location>
        <position position="81"/>
    </location>
    <ligand>
        <name>substrate</name>
    </ligand>
</feature>
<dbReference type="GO" id="GO:0009073">
    <property type="term" value="P:aromatic amino acid family biosynthetic process"/>
    <property type="evidence" value="ECO:0007669"/>
    <property type="project" value="UniProtKB-KW"/>
</dbReference>
<dbReference type="GO" id="GO:0009423">
    <property type="term" value="P:chorismate biosynthetic process"/>
    <property type="evidence" value="ECO:0007669"/>
    <property type="project" value="UniProtKB-UniRule"/>
</dbReference>
<dbReference type="GO" id="GO:0005524">
    <property type="term" value="F:ATP binding"/>
    <property type="evidence" value="ECO:0007669"/>
    <property type="project" value="UniProtKB-UniRule"/>
</dbReference>
<feature type="binding site" evidence="7">
    <location>
        <position position="18"/>
    </location>
    <ligand>
        <name>Mg(2+)</name>
        <dbReference type="ChEBI" id="CHEBI:18420"/>
    </ligand>
</feature>
<accession>A0A395JGJ9</accession>
<evidence type="ECO:0000256" key="6">
    <source>
        <dbReference type="ARBA" id="ARBA00023141"/>
    </source>
</evidence>
<keyword evidence="9" id="KW-1185">Reference proteome</keyword>
<comment type="subcellular location">
    <subcellularLocation>
        <location evidence="7">Cytoplasm</location>
    </subcellularLocation>
</comment>
<feature type="binding site" evidence="7">
    <location>
        <begin position="14"/>
        <end position="19"/>
    </location>
    <ligand>
        <name>ATP</name>
        <dbReference type="ChEBI" id="CHEBI:30616"/>
    </ligand>
</feature>
<dbReference type="HAMAP" id="MF_00109">
    <property type="entry name" value="Shikimate_kinase"/>
    <property type="match status" value="1"/>
</dbReference>
<comment type="catalytic activity">
    <reaction evidence="7">
        <text>shikimate + ATP = 3-phosphoshikimate + ADP + H(+)</text>
        <dbReference type="Rhea" id="RHEA:13121"/>
        <dbReference type="ChEBI" id="CHEBI:15378"/>
        <dbReference type="ChEBI" id="CHEBI:30616"/>
        <dbReference type="ChEBI" id="CHEBI:36208"/>
        <dbReference type="ChEBI" id="CHEBI:145989"/>
        <dbReference type="ChEBI" id="CHEBI:456216"/>
        <dbReference type="EC" id="2.7.1.71"/>
    </reaction>
</comment>
<comment type="pathway">
    <text evidence="7">Metabolic intermediate biosynthesis; chorismate biosynthesis; chorismate from D-erythrose 4-phosphate and phosphoenolpyruvate: step 5/7.</text>
</comment>
<keyword evidence="7" id="KW-0479">Metal-binding</keyword>
<keyword evidence="5 7" id="KW-0067">ATP-binding</keyword>
<dbReference type="GO" id="GO:0005829">
    <property type="term" value="C:cytosol"/>
    <property type="evidence" value="ECO:0007669"/>
    <property type="project" value="TreeGrafter"/>
</dbReference>
<evidence type="ECO:0000256" key="2">
    <source>
        <dbReference type="ARBA" id="ARBA00022679"/>
    </source>
</evidence>
<dbReference type="RefSeq" id="WP_113954981.1">
    <property type="nucleotide sequence ID" value="NZ_QNRT01000004.1"/>
</dbReference>
<dbReference type="GO" id="GO:0000287">
    <property type="term" value="F:magnesium ion binding"/>
    <property type="evidence" value="ECO:0007669"/>
    <property type="project" value="UniProtKB-UniRule"/>
</dbReference>
<feature type="binding site" evidence="7">
    <location>
        <position position="36"/>
    </location>
    <ligand>
        <name>substrate</name>
    </ligand>
</feature>
<dbReference type="InterPro" id="IPR027417">
    <property type="entry name" value="P-loop_NTPase"/>
</dbReference>
<evidence type="ECO:0000256" key="1">
    <source>
        <dbReference type="ARBA" id="ARBA00022605"/>
    </source>
</evidence>
<dbReference type="Proteomes" id="UP000253083">
    <property type="component" value="Unassembled WGS sequence"/>
</dbReference>
<comment type="cofactor">
    <cofactor evidence="7">
        <name>Mg(2+)</name>
        <dbReference type="ChEBI" id="CHEBI:18420"/>
    </cofactor>
    <text evidence="7">Binds 1 Mg(2+) ion per subunit.</text>
</comment>
<dbReference type="InterPro" id="IPR031322">
    <property type="entry name" value="Shikimate/glucono_kinase"/>
</dbReference>
<dbReference type="Gene3D" id="3.40.50.300">
    <property type="entry name" value="P-loop containing nucleotide triphosphate hydrolases"/>
    <property type="match status" value="1"/>
</dbReference>
<dbReference type="PANTHER" id="PTHR21087">
    <property type="entry name" value="SHIKIMATE KINASE"/>
    <property type="match status" value="1"/>
</dbReference>
<comment type="caution">
    <text evidence="7">Lacks conserved residue(s) required for the propagation of feature annotation.</text>
</comment>
<dbReference type="Pfam" id="PF01202">
    <property type="entry name" value="SKI"/>
    <property type="match status" value="1"/>
</dbReference>
<gene>
    <name evidence="7" type="primary">aroK</name>
    <name evidence="8" type="ORF">DFR28_10436</name>
</gene>
<dbReference type="OrthoDB" id="9800332at2"/>
<feature type="binding site" evidence="7">
    <location>
        <position position="136"/>
    </location>
    <ligand>
        <name>substrate</name>
    </ligand>
</feature>
<keyword evidence="7" id="KW-0963">Cytoplasm</keyword>